<dbReference type="EMBL" id="CM047743">
    <property type="protein sequence ID" value="KAJ0030691.1"/>
    <property type="molecule type" value="Genomic_DNA"/>
</dbReference>
<keyword evidence="2" id="KW-1185">Reference proteome</keyword>
<protein>
    <submittedName>
        <fullName evidence="1">Uncharacterized protein</fullName>
    </submittedName>
</protein>
<comment type="caution">
    <text evidence="1">The sequence shown here is derived from an EMBL/GenBank/DDBJ whole genome shotgun (WGS) entry which is preliminary data.</text>
</comment>
<evidence type="ECO:0000313" key="1">
    <source>
        <dbReference type="EMBL" id="KAJ0030691.1"/>
    </source>
</evidence>
<sequence>MRSLIKGVLELAKEASRLFVEEVHCVLVDIISASANATPGLGRYQRDAWLFIMMSHDPCGIGWKFLPVLRVVSEQDQAASFGRTFWHQYYHESICYFLQHFLIVSEADGHEPYISYSQKRAKDGKTELRGSEELTSKKEHEAEQAILNSTVGDPFCDIIENDFIKTERIEINQGEIWSSRERSNEVSALKTPALMGK</sequence>
<organism evidence="1 2">
    <name type="scientific">Pistacia integerrima</name>
    <dbReference type="NCBI Taxonomy" id="434235"/>
    <lineage>
        <taxon>Eukaryota</taxon>
        <taxon>Viridiplantae</taxon>
        <taxon>Streptophyta</taxon>
        <taxon>Embryophyta</taxon>
        <taxon>Tracheophyta</taxon>
        <taxon>Spermatophyta</taxon>
        <taxon>Magnoliopsida</taxon>
        <taxon>eudicotyledons</taxon>
        <taxon>Gunneridae</taxon>
        <taxon>Pentapetalae</taxon>
        <taxon>rosids</taxon>
        <taxon>malvids</taxon>
        <taxon>Sapindales</taxon>
        <taxon>Anacardiaceae</taxon>
        <taxon>Pistacia</taxon>
    </lineage>
</organism>
<dbReference type="Proteomes" id="UP001163603">
    <property type="component" value="Chromosome 8"/>
</dbReference>
<reference evidence="2" key="1">
    <citation type="journal article" date="2023" name="G3 (Bethesda)">
        <title>Genome assembly and association tests identify interacting loci associated with vigor, precocity, and sex in interspecific pistachio rootstocks.</title>
        <authorList>
            <person name="Palmer W."/>
            <person name="Jacygrad E."/>
            <person name="Sagayaradj S."/>
            <person name="Cavanaugh K."/>
            <person name="Han R."/>
            <person name="Bertier L."/>
            <person name="Beede B."/>
            <person name="Kafkas S."/>
            <person name="Golino D."/>
            <person name="Preece J."/>
            <person name="Michelmore R."/>
        </authorList>
    </citation>
    <scope>NUCLEOTIDE SEQUENCE [LARGE SCALE GENOMIC DNA]</scope>
</reference>
<accession>A0ACC0Y5W9</accession>
<evidence type="ECO:0000313" key="2">
    <source>
        <dbReference type="Proteomes" id="UP001163603"/>
    </source>
</evidence>
<name>A0ACC0Y5W9_9ROSI</name>
<proteinExistence type="predicted"/>
<gene>
    <name evidence="1" type="ORF">Pint_14426</name>
</gene>